<dbReference type="RefSeq" id="WP_126582699.1">
    <property type="nucleotide sequence ID" value="NZ_BIFR01000002.1"/>
</dbReference>
<dbReference type="Gene3D" id="3.40.630.30">
    <property type="match status" value="1"/>
</dbReference>
<accession>A0A402A802</accession>
<keyword evidence="2" id="KW-0808">Transferase</keyword>
<evidence type="ECO:0000313" key="2">
    <source>
        <dbReference type="EMBL" id="GCE15209.1"/>
    </source>
</evidence>
<dbReference type="InterPro" id="IPR000182">
    <property type="entry name" value="GNAT_dom"/>
</dbReference>
<dbReference type="SUPFAM" id="SSF55729">
    <property type="entry name" value="Acyl-CoA N-acyltransferases (Nat)"/>
    <property type="match status" value="1"/>
</dbReference>
<reference evidence="3" key="1">
    <citation type="submission" date="2018-12" db="EMBL/GenBank/DDBJ databases">
        <title>Tengunoibacter tsumagoiensis gen. nov., sp. nov., Dictyobacter kobayashii sp. nov., D. alpinus sp. nov., and D. joshuensis sp. nov. and description of Dictyobacteraceae fam. nov. within the order Ktedonobacterales isolated from Tengu-no-mugimeshi.</title>
        <authorList>
            <person name="Wang C.M."/>
            <person name="Zheng Y."/>
            <person name="Sakai Y."/>
            <person name="Toyoda A."/>
            <person name="Minakuchi Y."/>
            <person name="Abe K."/>
            <person name="Yokota A."/>
            <person name="Yabe S."/>
        </authorList>
    </citation>
    <scope>NUCLEOTIDE SEQUENCE [LARGE SCALE GENOMIC DNA]</scope>
    <source>
        <strain evidence="3">Uno3</strain>
    </source>
</reference>
<gene>
    <name evidence="2" type="ORF">KTT_50680</name>
</gene>
<sequence length="190" mass="22183">MFSLNTVTLRPLEFEDIPLLYTWDLDHELNMLSGWSPRRSRAAFQQIYEQRITNPSENMATFGIQFDERLIGFVQLALIDLEEKRAAVGILIGEKQLWGRGIGKTALQILLDYAFTVRGLERVYAEIYSFNTRSFRLMEQVGFQREGILRQHEIHNGVRQDMHVFGLLKTEFYTHHETIFRIPGAHAPKQ</sequence>
<name>A0A402A802_9CHLR</name>
<dbReference type="PANTHER" id="PTHR43415">
    <property type="entry name" value="SPERMIDINE N(1)-ACETYLTRANSFERASE"/>
    <property type="match status" value="1"/>
</dbReference>
<keyword evidence="3" id="KW-1185">Reference proteome</keyword>
<protein>
    <submittedName>
        <fullName evidence="2">Acetyltransferase</fullName>
    </submittedName>
</protein>
<dbReference type="AlphaFoldDB" id="A0A402A802"/>
<dbReference type="PROSITE" id="PS51186">
    <property type="entry name" value="GNAT"/>
    <property type="match status" value="1"/>
</dbReference>
<evidence type="ECO:0000259" key="1">
    <source>
        <dbReference type="PROSITE" id="PS51186"/>
    </source>
</evidence>
<dbReference type="OrthoDB" id="9795206at2"/>
<proteinExistence type="predicted"/>
<feature type="domain" description="N-acetyltransferase" evidence="1">
    <location>
        <begin position="7"/>
        <end position="171"/>
    </location>
</feature>
<dbReference type="Pfam" id="PF13302">
    <property type="entry name" value="Acetyltransf_3"/>
    <property type="match status" value="1"/>
</dbReference>
<dbReference type="PANTHER" id="PTHR43415:SF3">
    <property type="entry name" value="GNAT-FAMILY ACETYLTRANSFERASE"/>
    <property type="match status" value="1"/>
</dbReference>
<dbReference type="EMBL" id="BIFR01000002">
    <property type="protein sequence ID" value="GCE15209.1"/>
    <property type="molecule type" value="Genomic_DNA"/>
</dbReference>
<evidence type="ECO:0000313" key="3">
    <source>
        <dbReference type="Proteomes" id="UP000287352"/>
    </source>
</evidence>
<dbReference type="InterPro" id="IPR016181">
    <property type="entry name" value="Acyl_CoA_acyltransferase"/>
</dbReference>
<organism evidence="2 3">
    <name type="scientific">Tengunoibacter tsumagoiensis</name>
    <dbReference type="NCBI Taxonomy" id="2014871"/>
    <lineage>
        <taxon>Bacteria</taxon>
        <taxon>Bacillati</taxon>
        <taxon>Chloroflexota</taxon>
        <taxon>Ktedonobacteria</taxon>
        <taxon>Ktedonobacterales</taxon>
        <taxon>Dictyobacteraceae</taxon>
        <taxon>Tengunoibacter</taxon>
    </lineage>
</organism>
<dbReference type="Proteomes" id="UP000287352">
    <property type="component" value="Unassembled WGS sequence"/>
</dbReference>
<dbReference type="GO" id="GO:0016747">
    <property type="term" value="F:acyltransferase activity, transferring groups other than amino-acyl groups"/>
    <property type="evidence" value="ECO:0007669"/>
    <property type="project" value="InterPro"/>
</dbReference>
<comment type="caution">
    <text evidence="2">The sequence shown here is derived from an EMBL/GenBank/DDBJ whole genome shotgun (WGS) entry which is preliminary data.</text>
</comment>
<dbReference type="CDD" id="cd04301">
    <property type="entry name" value="NAT_SF"/>
    <property type="match status" value="1"/>
</dbReference>